<dbReference type="Pfam" id="PF14022">
    <property type="entry name" value="DUF4238"/>
    <property type="match status" value="1"/>
</dbReference>
<dbReference type="Proteomes" id="UP000199250">
    <property type="component" value="Unassembled WGS sequence"/>
</dbReference>
<gene>
    <name evidence="1" type="ORF">SAMN04244572_04823</name>
</gene>
<dbReference type="AlphaFoldDB" id="A0A1H7AL15"/>
<sequence>MDKFEKLRSKPHLNGPKRQHFVPKFYLEGFTSDGLLAVFDRVSGEIRKQQPQNTAVVGHLYTFEDHQDRKRFDLEVLFSYIEEEAAPILKSLVQGDRISPKDRESFALFLGLAAVRTPAAIAEASSVYAGFEKARSRLMLTDEHRVLELLKKMNGPDADEVLLRKEAHAITTMALEESYDIVVDPGYALQRSLNVWSTVAKELWSRDWMVLHAPGEGQSFLTSDSPVVLTSGSAATRHLPIGYGSSHAQILFSLTSKYVLVASGSLGRTGRADIKVDALRRFNMTIAQDCHRYVMGGNAALVENITTELGLAGTEWRPKSRVEIGRRIKADGTVSIGAYVKRMGT</sequence>
<accession>A0A1H7AL15</accession>
<protein>
    <recommendedName>
        <fullName evidence="3">DUF4238 domain-containing protein</fullName>
    </recommendedName>
</protein>
<dbReference type="InterPro" id="IPR025332">
    <property type="entry name" value="DUF4238"/>
</dbReference>
<evidence type="ECO:0008006" key="3">
    <source>
        <dbReference type="Google" id="ProtNLM"/>
    </source>
</evidence>
<reference evidence="1 2" key="1">
    <citation type="submission" date="2016-10" db="EMBL/GenBank/DDBJ databases">
        <authorList>
            <person name="de Groot N.N."/>
        </authorList>
    </citation>
    <scope>NUCLEOTIDE SEQUENCE [LARGE SCALE GENOMIC DNA]</scope>
    <source>
        <strain evidence="1 2">DSM 373</strain>
    </source>
</reference>
<evidence type="ECO:0000313" key="2">
    <source>
        <dbReference type="Proteomes" id="UP000199250"/>
    </source>
</evidence>
<name>A0A1H7AL15_9GAMM</name>
<dbReference type="EMBL" id="FNYQ01000188">
    <property type="protein sequence ID" value="SEJ66058.1"/>
    <property type="molecule type" value="Genomic_DNA"/>
</dbReference>
<dbReference type="OrthoDB" id="7864018at2"/>
<evidence type="ECO:0000313" key="1">
    <source>
        <dbReference type="EMBL" id="SEJ66058.1"/>
    </source>
</evidence>
<dbReference type="RefSeq" id="WP_090736434.1">
    <property type="nucleotide sequence ID" value="NZ_FNYQ01000188.1"/>
</dbReference>
<proteinExistence type="predicted"/>
<organism evidence="1 2">
    <name type="scientific">Azotobacter beijerinckii</name>
    <dbReference type="NCBI Taxonomy" id="170623"/>
    <lineage>
        <taxon>Bacteria</taxon>
        <taxon>Pseudomonadati</taxon>
        <taxon>Pseudomonadota</taxon>
        <taxon>Gammaproteobacteria</taxon>
        <taxon>Pseudomonadales</taxon>
        <taxon>Pseudomonadaceae</taxon>
        <taxon>Azotobacter</taxon>
    </lineage>
</organism>